<dbReference type="SUPFAM" id="SSF46689">
    <property type="entry name" value="Homeodomain-like"/>
    <property type="match status" value="1"/>
</dbReference>
<accession>A0A285CV31</accession>
<sequence length="288" mass="32283">MSQPSIEDHMRAALPDLTRAERQLATHILRHYPVAALGSITALAKAADVSTPTVVRLVQKLGFKGYPDFQSGLRHEVEAMLLSPLAKHERWAEGVPETHILNRFADAVVANLQATLAQIDHAEFDAAARLLADPERRIYALGGRITHAMADYFATLMKITRPGVALMSDVSSTWPPAMLDMARGDVLLVFDIRRYENMVLQVVELAVEQGVEVIVVTDRWISPAAAHARHTFSCQVEAPSAWDSTVSVLVLVETLLSAVQSLTWDRTEPRMKRLEELYDRSRFFRRHR</sequence>
<dbReference type="RefSeq" id="WP_097030742.1">
    <property type="nucleotide sequence ID" value="NZ_OAOQ01000009.1"/>
</dbReference>
<evidence type="ECO:0000313" key="6">
    <source>
        <dbReference type="Proteomes" id="UP000219467"/>
    </source>
</evidence>
<dbReference type="GO" id="GO:0097367">
    <property type="term" value="F:carbohydrate derivative binding"/>
    <property type="evidence" value="ECO:0007669"/>
    <property type="project" value="InterPro"/>
</dbReference>
<dbReference type="PROSITE" id="PS51071">
    <property type="entry name" value="HTH_RPIR"/>
    <property type="match status" value="1"/>
</dbReference>
<evidence type="ECO:0000256" key="1">
    <source>
        <dbReference type="ARBA" id="ARBA00023015"/>
    </source>
</evidence>
<protein>
    <submittedName>
        <fullName evidence="5">RpiR family transcriptional regulator</fullName>
    </submittedName>
</protein>
<dbReference type="PANTHER" id="PTHR30514">
    <property type="entry name" value="GLUCOKINASE"/>
    <property type="match status" value="1"/>
</dbReference>
<dbReference type="InterPro" id="IPR035472">
    <property type="entry name" value="RpiR-like_SIS"/>
</dbReference>
<dbReference type="InterPro" id="IPR001347">
    <property type="entry name" value="SIS_dom"/>
</dbReference>
<dbReference type="Pfam" id="PF01380">
    <property type="entry name" value="SIS"/>
    <property type="match status" value="1"/>
</dbReference>
<evidence type="ECO:0000259" key="4">
    <source>
        <dbReference type="PROSITE" id="PS51071"/>
    </source>
</evidence>
<keyword evidence="6" id="KW-1185">Reference proteome</keyword>
<evidence type="ECO:0000313" key="5">
    <source>
        <dbReference type="EMBL" id="SNX71275.1"/>
    </source>
</evidence>
<feature type="domain" description="HTH rpiR-type" evidence="4">
    <location>
        <begin position="4"/>
        <end position="80"/>
    </location>
</feature>
<dbReference type="Pfam" id="PF01418">
    <property type="entry name" value="HTH_6"/>
    <property type="match status" value="1"/>
</dbReference>
<dbReference type="PANTHER" id="PTHR30514:SF18">
    <property type="entry name" value="RPIR-FAMILY TRANSCRIPTIONAL REGULATOR"/>
    <property type="match status" value="1"/>
</dbReference>
<dbReference type="InterPro" id="IPR047640">
    <property type="entry name" value="RpiR-like"/>
</dbReference>
<evidence type="ECO:0000256" key="2">
    <source>
        <dbReference type="ARBA" id="ARBA00023125"/>
    </source>
</evidence>
<dbReference type="GO" id="GO:0003700">
    <property type="term" value="F:DNA-binding transcription factor activity"/>
    <property type="evidence" value="ECO:0007669"/>
    <property type="project" value="InterPro"/>
</dbReference>
<name>A0A285CV31_9RHOB</name>
<dbReference type="OrthoDB" id="3574600at2"/>
<dbReference type="Gene3D" id="3.40.50.10490">
    <property type="entry name" value="Glucose-6-phosphate isomerase like protein, domain 1"/>
    <property type="match status" value="1"/>
</dbReference>
<keyword evidence="2" id="KW-0238">DNA-binding</keyword>
<dbReference type="InterPro" id="IPR036388">
    <property type="entry name" value="WH-like_DNA-bd_sf"/>
</dbReference>
<dbReference type="AlphaFoldDB" id="A0A285CV31"/>
<organism evidence="5 6">
    <name type="scientific">Cereibacter ovatus</name>
    <dbReference type="NCBI Taxonomy" id="439529"/>
    <lineage>
        <taxon>Bacteria</taxon>
        <taxon>Pseudomonadati</taxon>
        <taxon>Pseudomonadota</taxon>
        <taxon>Alphaproteobacteria</taxon>
        <taxon>Rhodobacterales</taxon>
        <taxon>Paracoccaceae</taxon>
        <taxon>Cereibacter</taxon>
    </lineage>
</organism>
<dbReference type="Proteomes" id="UP000219467">
    <property type="component" value="Unassembled WGS sequence"/>
</dbReference>
<dbReference type="GO" id="GO:0003677">
    <property type="term" value="F:DNA binding"/>
    <property type="evidence" value="ECO:0007669"/>
    <property type="project" value="UniProtKB-KW"/>
</dbReference>
<dbReference type="InterPro" id="IPR009057">
    <property type="entry name" value="Homeodomain-like_sf"/>
</dbReference>
<keyword evidence="1" id="KW-0805">Transcription regulation</keyword>
<reference evidence="6" key="1">
    <citation type="submission" date="2017-08" db="EMBL/GenBank/DDBJ databases">
        <authorList>
            <person name="Varghese N."/>
            <person name="Submissions S."/>
        </authorList>
    </citation>
    <scope>NUCLEOTIDE SEQUENCE [LARGE SCALE GENOMIC DNA]</scope>
    <source>
        <strain evidence="6">JA234</strain>
    </source>
</reference>
<dbReference type="EMBL" id="OAOQ01000009">
    <property type="protein sequence ID" value="SNX71275.1"/>
    <property type="molecule type" value="Genomic_DNA"/>
</dbReference>
<proteinExistence type="predicted"/>
<dbReference type="CDD" id="cd05013">
    <property type="entry name" value="SIS_RpiR"/>
    <property type="match status" value="1"/>
</dbReference>
<keyword evidence="3" id="KW-0804">Transcription</keyword>
<evidence type="ECO:0000256" key="3">
    <source>
        <dbReference type="ARBA" id="ARBA00023163"/>
    </source>
</evidence>
<dbReference type="InterPro" id="IPR000281">
    <property type="entry name" value="HTH_RpiR"/>
</dbReference>
<dbReference type="InterPro" id="IPR046348">
    <property type="entry name" value="SIS_dom_sf"/>
</dbReference>
<dbReference type="SUPFAM" id="SSF53697">
    <property type="entry name" value="SIS domain"/>
    <property type="match status" value="1"/>
</dbReference>
<dbReference type="GO" id="GO:1901135">
    <property type="term" value="P:carbohydrate derivative metabolic process"/>
    <property type="evidence" value="ECO:0007669"/>
    <property type="project" value="InterPro"/>
</dbReference>
<dbReference type="Gene3D" id="1.10.10.10">
    <property type="entry name" value="Winged helix-like DNA-binding domain superfamily/Winged helix DNA-binding domain"/>
    <property type="match status" value="1"/>
</dbReference>
<gene>
    <name evidence="5" type="ORF">SAMN05878503_10962</name>
</gene>